<gene>
    <name evidence="4" type="ORF">DXB93_16915</name>
</gene>
<sequence length="469" mass="53987">MKKKSDCLNYVYIFCDELRTDVLSCYNENTIDTPNINRIAKNGLLFDQCYCNSPVCVPSRFSILTSQYPEKTGVYHNEAAYPTFHLKKEWETFPEVFAKHGYSTASFGKTHIPNTKNAVFQYNDESGGEMNLGISGEKLTNVLRPEGSFKTILAADYPPKQKYYPEVVTENALNWIGKQDQPFFARISYLQPHTPIIVKKEYVDRLEDVEFSGEITDYETSLFEKCFKDACDIKNMKSEDAKKMRKYYKALVLWIDQEVGKILSYLESNDLIDNTVIVFNADHGASRGENGALAKQTFAPQSHKVPLIISCNGKILPGIRHDICEGIDIGPTLLSLSNIEIPYEFQGIDLLSEKKEFSYSTCGYGEVNSFAFPNKHQGKYLNGQGWPRRACIRTNRYRLDMNVKRDGKFIKDDVFFCDIQKYPLEDINLVNNDEYQDIIKQLYDKLCQHIDQSVEVDDIKELEFYKEKI</sequence>
<keyword evidence="1" id="KW-0479">Metal-binding</keyword>
<dbReference type="EMBL" id="QUSL01000043">
    <property type="protein sequence ID" value="RGD78802.1"/>
    <property type="molecule type" value="Genomic_DNA"/>
</dbReference>
<dbReference type="PANTHER" id="PTHR45953:SF1">
    <property type="entry name" value="IDURONATE 2-SULFATASE"/>
    <property type="match status" value="1"/>
</dbReference>
<comment type="caution">
    <text evidence="4">The sequence shown here is derived from an EMBL/GenBank/DDBJ whole genome shotgun (WGS) entry which is preliminary data.</text>
</comment>
<evidence type="ECO:0000259" key="3">
    <source>
        <dbReference type="Pfam" id="PF00884"/>
    </source>
</evidence>
<dbReference type="GO" id="GO:0046872">
    <property type="term" value="F:metal ion binding"/>
    <property type="evidence" value="ECO:0007669"/>
    <property type="project" value="UniProtKB-KW"/>
</dbReference>
<dbReference type="GO" id="GO:0008484">
    <property type="term" value="F:sulfuric ester hydrolase activity"/>
    <property type="evidence" value="ECO:0007669"/>
    <property type="project" value="TreeGrafter"/>
</dbReference>
<dbReference type="SUPFAM" id="SSF53649">
    <property type="entry name" value="Alkaline phosphatase-like"/>
    <property type="match status" value="1"/>
</dbReference>
<dbReference type="Pfam" id="PF00884">
    <property type="entry name" value="Sulfatase"/>
    <property type="match status" value="1"/>
</dbReference>
<evidence type="ECO:0000313" key="4">
    <source>
        <dbReference type="EMBL" id="RGD78802.1"/>
    </source>
</evidence>
<protein>
    <recommendedName>
        <fullName evidence="3">Sulfatase N-terminal domain-containing protein</fullName>
    </recommendedName>
</protein>
<evidence type="ECO:0000313" key="5">
    <source>
        <dbReference type="Proteomes" id="UP000261032"/>
    </source>
</evidence>
<evidence type="ECO:0000256" key="2">
    <source>
        <dbReference type="ARBA" id="ARBA00022801"/>
    </source>
</evidence>
<dbReference type="GO" id="GO:0005737">
    <property type="term" value="C:cytoplasm"/>
    <property type="evidence" value="ECO:0007669"/>
    <property type="project" value="TreeGrafter"/>
</dbReference>
<dbReference type="AlphaFoldDB" id="A0A3E3E969"/>
<feature type="domain" description="Sulfatase N-terminal" evidence="3">
    <location>
        <begin position="9"/>
        <end position="338"/>
    </location>
</feature>
<accession>A0A3E3E969</accession>
<proteinExistence type="predicted"/>
<reference evidence="4 5" key="1">
    <citation type="submission" date="2018-08" db="EMBL/GenBank/DDBJ databases">
        <title>A genome reference for cultivated species of the human gut microbiota.</title>
        <authorList>
            <person name="Zou Y."/>
            <person name="Xue W."/>
            <person name="Luo G."/>
        </authorList>
    </citation>
    <scope>NUCLEOTIDE SEQUENCE [LARGE SCALE GENOMIC DNA]</scope>
    <source>
        <strain evidence="4 5">OM06-4</strain>
    </source>
</reference>
<dbReference type="Proteomes" id="UP000261032">
    <property type="component" value="Unassembled WGS sequence"/>
</dbReference>
<name>A0A3E3E969_9FIRM</name>
<dbReference type="InterPro" id="IPR000917">
    <property type="entry name" value="Sulfatase_N"/>
</dbReference>
<dbReference type="Gene3D" id="3.40.720.10">
    <property type="entry name" value="Alkaline Phosphatase, subunit A"/>
    <property type="match status" value="1"/>
</dbReference>
<organism evidence="4 5">
    <name type="scientific">Thomasclavelia ramosa</name>
    <dbReference type="NCBI Taxonomy" id="1547"/>
    <lineage>
        <taxon>Bacteria</taxon>
        <taxon>Bacillati</taxon>
        <taxon>Bacillota</taxon>
        <taxon>Erysipelotrichia</taxon>
        <taxon>Erysipelotrichales</taxon>
        <taxon>Coprobacillaceae</taxon>
        <taxon>Thomasclavelia</taxon>
    </lineage>
</organism>
<dbReference type="InterPro" id="IPR017850">
    <property type="entry name" value="Alkaline_phosphatase_core_sf"/>
</dbReference>
<dbReference type="PANTHER" id="PTHR45953">
    <property type="entry name" value="IDURONATE 2-SULFATASE"/>
    <property type="match status" value="1"/>
</dbReference>
<keyword evidence="2" id="KW-0378">Hydrolase</keyword>
<evidence type="ECO:0000256" key="1">
    <source>
        <dbReference type="ARBA" id="ARBA00022723"/>
    </source>
</evidence>
<dbReference type="RefSeq" id="WP_117582521.1">
    <property type="nucleotide sequence ID" value="NZ_QUSL01000043.1"/>
</dbReference>